<dbReference type="AlphaFoldDB" id="A0A3M7SGY2"/>
<dbReference type="EMBL" id="REGN01001383">
    <property type="protein sequence ID" value="RNA35031.1"/>
    <property type="molecule type" value="Genomic_DNA"/>
</dbReference>
<gene>
    <name evidence="1" type="ORF">BpHYR1_006407</name>
</gene>
<comment type="caution">
    <text evidence="1">The sequence shown here is derived from an EMBL/GenBank/DDBJ whole genome shotgun (WGS) entry which is preliminary data.</text>
</comment>
<reference evidence="1 2" key="1">
    <citation type="journal article" date="2018" name="Sci. Rep.">
        <title>Genomic signatures of local adaptation to the degree of environmental predictability in rotifers.</title>
        <authorList>
            <person name="Franch-Gras L."/>
            <person name="Hahn C."/>
            <person name="Garcia-Roger E.M."/>
            <person name="Carmona M.J."/>
            <person name="Serra M."/>
            <person name="Gomez A."/>
        </authorList>
    </citation>
    <scope>NUCLEOTIDE SEQUENCE [LARGE SCALE GENOMIC DNA]</scope>
    <source>
        <strain evidence="1">HYR1</strain>
    </source>
</reference>
<accession>A0A3M7SGY2</accession>
<evidence type="ECO:0000313" key="1">
    <source>
        <dbReference type="EMBL" id="RNA35031.1"/>
    </source>
</evidence>
<dbReference type="Proteomes" id="UP000276133">
    <property type="component" value="Unassembled WGS sequence"/>
</dbReference>
<name>A0A3M7SGY2_BRAPC</name>
<organism evidence="1 2">
    <name type="scientific">Brachionus plicatilis</name>
    <name type="common">Marine rotifer</name>
    <name type="synonym">Brachionus muelleri</name>
    <dbReference type="NCBI Taxonomy" id="10195"/>
    <lineage>
        <taxon>Eukaryota</taxon>
        <taxon>Metazoa</taxon>
        <taxon>Spiralia</taxon>
        <taxon>Gnathifera</taxon>
        <taxon>Rotifera</taxon>
        <taxon>Eurotatoria</taxon>
        <taxon>Monogononta</taxon>
        <taxon>Pseudotrocha</taxon>
        <taxon>Ploima</taxon>
        <taxon>Brachionidae</taxon>
        <taxon>Brachionus</taxon>
    </lineage>
</organism>
<proteinExistence type="predicted"/>
<protein>
    <submittedName>
        <fullName evidence="1">Uncharacterized protein</fullName>
    </submittedName>
</protein>
<evidence type="ECO:0000313" key="2">
    <source>
        <dbReference type="Proteomes" id="UP000276133"/>
    </source>
</evidence>
<sequence length="96" mass="11190">MCFVKEHFYARISPLFETLNLDDDNEMVEELYIEHLTLDEEKNSPFLKENNGKLIHCTRIIVPLVLVVKKPFDNLIFSCLLNTQTLFDVTDSVLSK</sequence>
<keyword evidence="2" id="KW-1185">Reference proteome</keyword>